<evidence type="ECO:0000259" key="2">
    <source>
        <dbReference type="SMART" id="SM00382"/>
    </source>
</evidence>
<reference evidence="4" key="1">
    <citation type="submission" date="2016-08" db="EMBL/GenBank/DDBJ databases">
        <title>Discovery of first anaerobic lithoheterotrophic haloarchae widely represented in hypersaline habitats.</title>
        <authorList>
            <person name="Sorokin D.Y."/>
            <person name="Kublanov I.V."/>
            <person name="Roman P."/>
            <person name="Sinninghe Damste J.S."/>
            <person name="Golyshin P.N."/>
            <person name="Rojo D."/>
            <person name="Ciordia S."/>
            <person name="Mena Md.C."/>
            <person name="Ferrer M."/>
            <person name="Smedile F."/>
            <person name="Messina E."/>
            <person name="La Cono V."/>
            <person name="Yakimov M.M."/>
        </authorList>
    </citation>
    <scope>NUCLEOTIDE SEQUENCE [LARGE SCALE GENOMIC DNA]</scope>
    <source>
        <strain evidence="4">HSR6</strain>
    </source>
</reference>
<sequence>MGEFQRIIDDGHYENLLDAFDEDSGEQTDPFGPIQSGEYEGVEEATADVLDRISDSDEDIQKFHSELSKAIVSDWTEPLKNIAVQTASEISKEEQVLIEQIQRVYDENEEWLSDRAEDLGVGSLFALDPSQVLYMALLRDIQSEIPEISRLNINHVKLKTIFNEEYSVVSEGQGADEVQHPLIDYLNANTDEISVHTFTAPPDYWLTSFRRRAISFGEEHRNRWNKVSEGDLALFHSRAEPGNPALESQPAGFIGAGIVGQSYTVEDDWWWDEIYEGKSFPYILSFDRLFLTSDITSIDQSITILEESDEEIEDQIETLTEGLLTFSRVNDRCEEEVGKGIGAQGSFQTFRSENGKLDYERPRIILQELAQSLSESSPVNIHYSANPNLSTEILDGLYFPGNQGEEIINEIEAAIRSGKHVILTGPPGTGKTEIAERVAQDLAESHPHLYTGSQVTTATADWSTFDTVGGYMPSESQDTNSGESLSFTPGTVLNRLRHTHHDVPINEPLVIDELNRADIDKAFGQLFTVLSGQPVTLPYTRNGDEVEILPVNDLEGSPRQNQYPIPNSWRLLATMNTYDKTSLYEMSYAFMRRFAFIRVGVPDLDGNLDTLMEEYISAWEDGDEALEINLSDRELRAVGQVWQRTNSAVEGRSIGPAIVRDLVLFVENHDDRKLKPRLTRAVIAYVFPQLEGVPKRQEIVESIAKLQDVVDSETLKDAASEMLQITFEED</sequence>
<proteinExistence type="predicted"/>
<evidence type="ECO:0000256" key="1">
    <source>
        <dbReference type="SAM" id="MobiDB-lite"/>
    </source>
</evidence>
<dbReference type="GO" id="GO:0016887">
    <property type="term" value="F:ATP hydrolysis activity"/>
    <property type="evidence" value="ECO:0007669"/>
    <property type="project" value="InterPro"/>
</dbReference>
<feature type="region of interest" description="Disordered" evidence="1">
    <location>
        <begin position="19"/>
        <end position="40"/>
    </location>
</feature>
<dbReference type="PANTHER" id="PTHR37291">
    <property type="entry name" value="5-METHYLCYTOSINE-SPECIFIC RESTRICTION ENZYME B"/>
    <property type="match status" value="1"/>
</dbReference>
<dbReference type="KEGG" id="hhsr:HSR6_1797"/>
<keyword evidence="4" id="KW-1185">Reference proteome</keyword>
<dbReference type="Pfam" id="PF07728">
    <property type="entry name" value="AAA_5"/>
    <property type="match status" value="1"/>
</dbReference>
<name>A0A1J1ADL0_9EURY</name>
<dbReference type="SMART" id="SM00382">
    <property type="entry name" value="AAA"/>
    <property type="match status" value="1"/>
</dbReference>
<dbReference type="InterPro" id="IPR011704">
    <property type="entry name" value="ATPase_dyneun-rel_AAA"/>
</dbReference>
<evidence type="ECO:0000313" key="4">
    <source>
        <dbReference type="Proteomes" id="UP000186165"/>
    </source>
</evidence>
<dbReference type="InterPro" id="IPR027417">
    <property type="entry name" value="P-loop_NTPase"/>
</dbReference>
<feature type="domain" description="AAA+ ATPase" evidence="2">
    <location>
        <begin position="417"/>
        <end position="600"/>
    </location>
</feature>
<protein>
    <submittedName>
        <fullName evidence="3">ATPase AAA</fullName>
    </submittedName>
</protein>
<dbReference type="Gene3D" id="3.10.590.10">
    <property type="entry name" value="ph1033 like domains"/>
    <property type="match status" value="1"/>
</dbReference>
<dbReference type="InterPro" id="IPR003593">
    <property type="entry name" value="AAA+_ATPase"/>
</dbReference>
<dbReference type="AlphaFoldDB" id="A0A1J1ADL0"/>
<organism evidence="3 4">
    <name type="scientific">Halodesulfurarchaeum formicicum</name>
    <dbReference type="NCBI Taxonomy" id="1873524"/>
    <lineage>
        <taxon>Archaea</taxon>
        <taxon>Methanobacteriati</taxon>
        <taxon>Methanobacteriota</taxon>
        <taxon>Stenosarchaea group</taxon>
        <taxon>Halobacteria</taxon>
        <taxon>Halobacteriales</taxon>
        <taxon>Halobacteriaceae</taxon>
        <taxon>Halodesulfurarchaeum</taxon>
    </lineage>
</organism>
<accession>A0A1J1ADL0</accession>
<dbReference type="EMBL" id="CP016804">
    <property type="protein sequence ID" value="APE96234.1"/>
    <property type="molecule type" value="Genomic_DNA"/>
</dbReference>
<dbReference type="Gene3D" id="3.40.50.300">
    <property type="entry name" value="P-loop containing nucleotide triphosphate hydrolases"/>
    <property type="match status" value="1"/>
</dbReference>
<dbReference type="PANTHER" id="PTHR37291:SF1">
    <property type="entry name" value="TYPE IV METHYL-DIRECTED RESTRICTION ENZYME ECOKMCRB SUBUNIT"/>
    <property type="match status" value="1"/>
</dbReference>
<dbReference type="Proteomes" id="UP000186165">
    <property type="component" value="Chromosome"/>
</dbReference>
<dbReference type="GO" id="GO:0005524">
    <property type="term" value="F:ATP binding"/>
    <property type="evidence" value="ECO:0007669"/>
    <property type="project" value="InterPro"/>
</dbReference>
<gene>
    <name evidence="3" type="ORF">HSR6_1797</name>
</gene>
<evidence type="ECO:0000313" key="3">
    <source>
        <dbReference type="EMBL" id="APE96234.1"/>
    </source>
</evidence>
<dbReference type="CDD" id="cd00009">
    <property type="entry name" value="AAA"/>
    <property type="match status" value="1"/>
</dbReference>
<dbReference type="SUPFAM" id="SSF52540">
    <property type="entry name" value="P-loop containing nucleoside triphosphate hydrolases"/>
    <property type="match status" value="1"/>
</dbReference>
<dbReference type="InterPro" id="IPR052934">
    <property type="entry name" value="Methyl-DNA_Rec/Restrict_Enz"/>
</dbReference>